<keyword evidence="6" id="KW-0812">Transmembrane</keyword>
<keyword evidence="1 4" id="KW-0378">Hydrolase</keyword>
<dbReference type="Pfam" id="PF11815">
    <property type="entry name" value="DUF3336"/>
    <property type="match status" value="1"/>
</dbReference>
<dbReference type="InterPro" id="IPR002641">
    <property type="entry name" value="PNPLA_dom"/>
</dbReference>
<proteinExistence type="predicted"/>
<dbReference type="InterPro" id="IPR016035">
    <property type="entry name" value="Acyl_Trfase/lysoPLipase"/>
</dbReference>
<dbReference type="PANTHER" id="PTHR14226">
    <property type="entry name" value="NEUROPATHY TARGET ESTERASE/SWISS CHEESE D.MELANOGASTER"/>
    <property type="match status" value="1"/>
</dbReference>
<dbReference type="OrthoDB" id="10049244at2759"/>
<feature type="compositionally biased region" description="Low complexity" evidence="5">
    <location>
        <begin position="33"/>
        <end position="44"/>
    </location>
</feature>
<dbReference type="PhylomeDB" id="A7TQ24"/>
<feature type="region of interest" description="Disordered" evidence="5">
    <location>
        <begin position="32"/>
        <end position="115"/>
    </location>
</feature>
<feature type="compositionally biased region" description="Basic and acidic residues" evidence="5">
    <location>
        <begin position="104"/>
        <end position="115"/>
    </location>
</feature>
<evidence type="ECO:0000256" key="3">
    <source>
        <dbReference type="ARBA" id="ARBA00023098"/>
    </source>
</evidence>
<evidence type="ECO:0000313" key="9">
    <source>
        <dbReference type="Proteomes" id="UP000000267"/>
    </source>
</evidence>
<dbReference type="STRING" id="436907.A7TQ24"/>
<keyword evidence="2 4" id="KW-0442">Lipid degradation</keyword>
<name>A7TQ24_VANPO</name>
<feature type="short sequence motif" description="GXGXXG" evidence="4">
    <location>
        <begin position="282"/>
        <end position="287"/>
    </location>
</feature>
<keyword evidence="6" id="KW-0472">Membrane</keyword>
<evidence type="ECO:0000256" key="4">
    <source>
        <dbReference type="PROSITE-ProRule" id="PRU01161"/>
    </source>
</evidence>
<dbReference type="GeneID" id="5543731"/>
<dbReference type="FunCoup" id="A7TQ24">
    <property type="interactions" value="106"/>
</dbReference>
<feature type="compositionally biased region" description="Low complexity" evidence="5">
    <location>
        <begin position="719"/>
        <end position="743"/>
    </location>
</feature>
<protein>
    <recommendedName>
        <fullName evidence="7">PNPLA domain-containing protein</fullName>
    </recommendedName>
</protein>
<dbReference type="eggNOG" id="KOG2214">
    <property type="taxonomic scope" value="Eukaryota"/>
</dbReference>
<feature type="region of interest" description="Disordered" evidence="5">
    <location>
        <begin position="848"/>
        <end position="899"/>
    </location>
</feature>
<dbReference type="KEGG" id="vpo:Kpol_489p10"/>
<dbReference type="CDD" id="cd07230">
    <property type="entry name" value="Pat_TGL4-5_like"/>
    <property type="match status" value="1"/>
</dbReference>
<evidence type="ECO:0000313" key="8">
    <source>
        <dbReference type="EMBL" id="EDO15629.1"/>
    </source>
</evidence>
<gene>
    <name evidence="8" type="ORF">Kpol_489p10</name>
</gene>
<dbReference type="Gene3D" id="3.40.1090.10">
    <property type="entry name" value="Cytosolic phospholipase A2 catalytic domain"/>
    <property type="match status" value="2"/>
</dbReference>
<accession>A7TQ24</accession>
<feature type="active site" description="Nucleophile" evidence="4">
    <location>
        <position position="311"/>
    </location>
</feature>
<dbReference type="SUPFAM" id="SSF52151">
    <property type="entry name" value="FabD/lysophospholipase-like"/>
    <property type="match status" value="1"/>
</dbReference>
<dbReference type="InterPro" id="IPR050301">
    <property type="entry name" value="NTE"/>
</dbReference>
<dbReference type="RefSeq" id="XP_001643487.1">
    <property type="nucleotide sequence ID" value="XM_001643437.1"/>
</dbReference>
<feature type="active site" description="Proton acceptor" evidence="4">
    <location>
        <position position="466"/>
    </location>
</feature>
<feature type="region of interest" description="Disordered" evidence="5">
    <location>
        <begin position="712"/>
        <end position="746"/>
    </location>
</feature>
<feature type="transmembrane region" description="Helical" evidence="6">
    <location>
        <begin position="277"/>
        <end position="298"/>
    </location>
</feature>
<dbReference type="InParanoid" id="A7TQ24"/>
<dbReference type="GO" id="GO:0016042">
    <property type="term" value="P:lipid catabolic process"/>
    <property type="evidence" value="ECO:0007669"/>
    <property type="project" value="UniProtKB-UniRule"/>
</dbReference>
<comment type="caution">
    <text evidence="4">Lacks conserved residue(s) required for the propagation of feature annotation.</text>
</comment>
<dbReference type="EMBL" id="DS480451">
    <property type="protein sequence ID" value="EDO15629.1"/>
    <property type="molecule type" value="Genomic_DNA"/>
</dbReference>
<feature type="compositionally biased region" description="Basic and acidic residues" evidence="5">
    <location>
        <begin position="854"/>
        <end position="866"/>
    </location>
</feature>
<dbReference type="Proteomes" id="UP000000267">
    <property type="component" value="Unassembled WGS sequence"/>
</dbReference>
<dbReference type="InterPro" id="IPR021771">
    <property type="entry name" value="Triacylglycerol_lipase_N"/>
</dbReference>
<evidence type="ECO:0000256" key="5">
    <source>
        <dbReference type="SAM" id="MobiDB-lite"/>
    </source>
</evidence>
<keyword evidence="6" id="KW-1133">Transmembrane helix</keyword>
<dbReference type="AlphaFoldDB" id="A7TQ24"/>
<dbReference type="GO" id="GO:0004806">
    <property type="term" value="F:triacylglycerol lipase activity"/>
    <property type="evidence" value="ECO:0007669"/>
    <property type="project" value="InterPro"/>
</dbReference>
<keyword evidence="9" id="KW-1185">Reference proteome</keyword>
<dbReference type="GO" id="GO:0006641">
    <property type="term" value="P:triglyceride metabolic process"/>
    <property type="evidence" value="ECO:0007669"/>
    <property type="project" value="UniProtKB-ARBA"/>
</dbReference>
<dbReference type="PROSITE" id="PS51635">
    <property type="entry name" value="PNPLA"/>
    <property type="match status" value="1"/>
</dbReference>
<evidence type="ECO:0000256" key="2">
    <source>
        <dbReference type="ARBA" id="ARBA00022963"/>
    </source>
</evidence>
<feature type="compositionally biased region" description="Basic and acidic residues" evidence="5">
    <location>
        <begin position="52"/>
        <end position="62"/>
    </location>
</feature>
<dbReference type="PANTHER" id="PTHR14226:SF10">
    <property type="entry name" value="TRIACYLGLYCEROL LIPASE 4-RELATED"/>
    <property type="match status" value="1"/>
</dbReference>
<feature type="short sequence motif" description="GXSXG" evidence="4">
    <location>
        <begin position="309"/>
        <end position="313"/>
    </location>
</feature>
<sequence>MAVDIQNYHVTQHLIEKYYEHILGSAYKEHISSRGSDYSNSSSSLKNNTKAGARETSIDTKQSKSNSDSNEVSSQSGSTKVGGDKSKSLDDTSSDTALNNDQENDSKNASEEKDNGSFIPKCKNFLHSLFAGDYERDLLIERVLSEKQHAMSFEEWKAAGLRLDGLTNKNQWKQRADSNLYDYKLIKGLTEKLRQSRLDEDYYQLLYLIRTNWVRNLGGMGNVNLYRRSHVGTKYIIDDYIEESRLCIEVLLNQSELDDSYLLGILQQTRRNIGRTALVLSGGGTFGLFHIGVLATLFELDLLPRVISGSSAGAIIASILSVHHKDEIPELLERVLESEFNIFKDDSQKSDSENLLIKISRSFKSGTWFDNQHLVNTMIMFLGDLTFREAYNRTGKILNITVSPASLFEQPRLLNNLTAPNVLIWSAVCASCSLPGIFPSTNLYEKDPRTGETREWNGSSSVKFVDGSVDNDLPISRLSEMFNVDHIIACQVNPHVFPFLKFALSCVGGDIEDEFSARFKQNISSIYSFLSNELIHMLEMGSELGIAKNVLTKFRSVLSQQYSGDITILPDMKMLLRMNEILINPSTEFLLRETTNGARATWPKVCIIQNHCGQELELDKAITYLKGKIIVSASIKNPLQFAEMPVGLIKSSQQRVEDNTDDNPISNVLDDNLLEAESSNSLLLLRENASHYKRASNSKVMFSTYALSNNTRRNRRSTDLSTNTRNMSHSFSFSASSPSSRVSRYPHRHSVVRPSIYKKGSTGQLLVPKDPNPVMVQSRKLFDDSDSSSLTGEGNHIVVPSPSLAKISTLHSIEFGVVKDSYEKTNITATKFKYVETTDELDSVFVSESDNDDISPKKVNNRELRARKNAGRTNRRVSSEKNRRRTSLTPVKKIMAEAD</sequence>
<organism evidence="9">
    <name type="scientific">Vanderwaltozyma polyspora (strain ATCC 22028 / DSM 70294 / BCRC 21397 / CBS 2163 / NBRC 10782 / NRRL Y-8283 / UCD 57-17)</name>
    <name type="common">Kluyveromyces polysporus</name>
    <dbReference type="NCBI Taxonomy" id="436907"/>
    <lineage>
        <taxon>Eukaryota</taxon>
        <taxon>Fungi</taxon>
        <taxon>Dikarya</taxon>
        <taxon>Ascomycota</taxon>
        <taxon>Saccharomycotina</taxon>
        <taxon>Saccharomycetes</taxon>
        <taxon>Saccharomycetales</taxon>
        <taxon>Saccharomycetaceae</taxon>
        <taxon>Vanderwaltozyma</taxon>
    </lineage>
</organism>
<evidence type="ECO:0000259" key="7">
    <source>
        <dbReference type="PROSITE" id="PS51635"/>
    </source>
</evidence>
<dbReference type="HOGENOM" id="CLU_009031_4_0_1"/>
<feature type="compositionally biased region" description="Low complexity" evidence="5">
    <location>
        <begin position="63"/>
        <end position="78"/>
    </location>
</feature>
<evidence type="ECO:0000256" key="1">
    <source>
        <dbReference type="ARBA" id="ARBA00022801"/>
    </source>
</evidence>
<keyword evidence="3 4" id="KW-0443">Lipid metabolism</keyword>
<reference evidence="8 9" key="1">
    <citation type="journal article" date="2007" name="Proc. Natl. Acad. Sci. U.S.A.">
        <title>Independent sorting-out of thousands of duplicated gene pairs in two yeast species descended from a whole-genome duplication.</title>
        <authorList>
            <person name="Scannell D.R."/>
            <person name="Frank A.C."/>
            <person name="Conant G.C."/>
            <person name="Byrne K.P."/>
            <person name="Woolfit M."/>
            <person name="Wolfe K.H."/>
        </authorList>
    </citation>
    <scope>NUCLEOTIDE SEQUENCE [LARGE SCALE GENOMIC DNA]</scope>
    <source>
        <strain evidence="9">ATCC 22028 / DSM 70294 / BCRC 21397 / CBS 2163 / NBRC 10782 / NRRL Y-8283 / UCD 57-17</strain>
    </source>
</reference>
<dbReference type="Pfam" id="PF01734">
    <property type="entry name" value="Patatin"/>
    <property type="match status" value="1"/>
</dbReference>
<feature type="domain" description="PNPLA" evidence="7">
    <location>
        <begin position="278"/>
        <end position="479"/>
    </location>
</feature>
<evidence type="ECO:0000256" key="6">
    <source>
        <dbReference type="SAM" id="Phobius"/>
    </source>
</evidence>
<dbReference type="OMA" id="NFMANEA"/>
<dbReference type="FunFam" id="3.40.1090.10:FF:000036">
    <property type="entry name" value="Patatin-like phospholipase domain-containing protein"/>
    <property type="match status" value="1"/>
</dbReference>